<dbReference type="PANTHER" id="PTHR45953:SF1">
    <property type="entry name" value="IDURONATE 2-SULFATASE"/>
    <property type="match status" value="1"/>
</dbReference>
<protein>
    <recommendedName>
        <fullName evidence="7">Sulfatase N-terminal domain-containing protein</fullName>
    </recommendedName>
</protein>
<dbReference type="CDD" id="cd16030">
    <property type="entry name" value="iduronate-2-sulfatase"/>
    <property type="match status" value="1"/>
</dbReference>
<keyword evidence="3" id="KW-0479">Metal-binding</keyword>
<keyword evidence="10" id="KW-1185">Reference proteome</keyword>
<dbReference type="InterPro" id="IPR035874">
    <property type="entry name" value="IDS"/>
</dbReference>
<dbReference type="Gene3D" id="3.40.720.10">
    <property type="entry name" value="Alkaline Phosphatase, subunit A"/>
    <property type="match status" value="1"/>
</dbReference>
<name>R7VI26_CAPTE</name>
<reference evidence="10" key="1">
    <citation type="submission" date="2012-12" db="EMBL/GenBank/DDBJ databases">
        <authorList>
            <person name="Hellsten U."/>
            <person name="Grimwood J."/>
            <person name="Chapman J.A."/>
            <person name="Shapiro H."/>
            <person name="Aerts A."/>
            <person name="Otillar R.P."/>
            <person name="Terry A.Y."/>
            <person name="Boore J.L."/>
            <person name="Simakov O."/>
            <person name="Marletaz F."/>
            <person name="Cho S.-J."/>
            <person name="Edsinger-Gonzales E."/>
            <person name="Havlak P."/>
            <person name="Kuo D.-H."/>
            <person name="Larsson T."/>
            <person name="Lv J."/>
            <person name="Arendt D."/>
            <person name="Savage R."/>
            <person name="Osoegawa K."/>
            <person name="de Jong P."/>
            <person name="Lindberg D.R."/>
            <person name="Seaver E.C."/>
            <person name="Weisblat D.A."/>
            <person name="Putnam N.H."/>
            <person name="Grigoriev I.V."/>
            <person name="Rokhsar D.S."/>
        </authorList>
    </citation>
    <scope>NUCLEOTIDE SEQUENCE</scope>
    <source>
        <strain evidence="10">I ESC-2004</strain>
    </source>
</reference>
<evidence type="ECO:0000313" key="8">
    <source>
        <dbReference type="EMBL" id="ELU18182.1"/>
    </source>
</evidence>
<keyword evidence="6" id="KW-0106">Calcium</keyword>
<feature type="domain" description="Sulfatase N-terminal" evidence="7">
    <location>
        <begin position="53"/>
        <end position="402"/>
    </location>
</feature>
<evidence type="ECO:0000256" key="2">
    <source>
        <dbReference type="ARBA" id="ARBA00008779"/>
    </source>
</evidence>
<evidence type="ECO:0000256" key="3">
    <source>
        <dbReference type="ARBA" id="ARBA00022723"/>
    </source>
</evidence>
<dbReference type="Pfam" id="PF00884">
    <property type="entry name" value="Sulfatase"/>
    <property type="match status" value="1"/>
</dbReference>
<dbReference type="PANTHER" id="PTHR45953">
    <property type="entry name" value="IDURONATE 2-SULFATASE"/>
    <property type="match status" value="1"/>
</dbReference>
<evidence type="ECO:0000313" key="9">
    <source>
        <dbReference type="EnsemblMetazoa" id="CapteP143432"/>
    </source>
</evidence>
<dbReference type="EMBL" id="AMQN01016443">
    <property type="status" value="NOT_ANNOTATED_CDS"/>
    <property type="molecule type" value="Genomic_DNA"/>
</dbReference>
<organism evidence="8">
    <name type="scientific">Capitella teleta</name>
    <name type="common">Polychaete worm</name>
    <dbReference type="NCBI Taxonomy" id="283909"/>
    <lineage>
        <taxon>Eukaryota</taxon>
        <taxon>Metazoa</taxon>
        <taxon>Spiralia</taxon>
        <taxon>Lophotrochozoa</taxon>
        <taxon>Annelida</taxon>
        <taxon>Polychaeta</taxon>
        <taxon>Sedentaria</taxon>
        <taxon>Scolecida</taxon>
        <taxon>Capitellidae</taxon>
        <taxon>Capitella</taxon>
    </lineage>
</organism>
<evidence type="ECO:0000256" key="1">
    <source>
        <dbReference type="ARBA" id="ARBA00001913"/>
    </source>
</evidence>
<dbReference type="AlphaFoldDB" id="R7VI26"/>
<dbReference type="Proteomes" id="UP000014760">
    <property type="component" value="Unassembled WGS sequence"/>
</dbReference>
<gene>
    <name evidence="8" type="ORF">CAPTEDRAFT_143432</name>
</gene>
<reference evidence="8 10" key="2">
    <citation type="journal article" date="2013" name="Nature">
        <title>Insights into bilaterian evolution from three spiralian genomes.</title>
        <authorList>
            <person name="Simakov O."/>
            <person name="Marletaz F."/>
            <person name="Cho S.J."/>
            <person name="Edsinger-Gonzales E."/>
            <person name="Havlak P."/>
            <person name="Hellsten U."/>
            <person name="Kuo D.H."/>
            <person name="Larsson T."/>
            <person name="Lv J."/>
            <person name="Arendt D."/>
            <person name="Savage R."/>
            <person name="Osoegawa K."/>
            <person name="de Jong P."/>
            <person name="Grimwood J."/>
            <person name="Chapman J.A."/>
            <person name="Shapiro H."/>
            <person name="Aerts A."/>
            <person name="Otillar R.P."/>
            <person name="Terry A.Y."/>
            <person name="Boore J.L."/>
            <person name="Grigoriev I.V."/>
            <person name="Lindberg D.R."/>
            <person name="Seaver E.C."/>
            <person name="Weisblat D.A."/>
            <person name="Putnam N.H."/>
            <person name="Rokhsar D.S."/>
        </authorList>
    </citation>
    <scope>NUCLEOTIDE SEQUENCE</scope>
    <source>
        <strain evidence="8 10">I ESC-2004</strain>
    </source>
</reference>
<dbReference type="SUPFAM" id="SSF53649">
    <property type="entry name" value="Alkaline phosphatase-like"/>
    <property type="match status" value="1"/>
</dbReference>
<keyword evidence="4" id="KW-0732">Signal</keyword>
<dbReference type="OrthoDB" id="96314at2759"/>
<dbReference type="EnsemblMetazoa" id="CapteT143432">
    <property type="protein sequence ID" value="CapteP143432"/>
    <property type="gene ID" value="CapteG143432"/>
</dbReference>
<evidence type="ECO:0000256" key="4">
    <source>
        <dbReference type="ARBA" id="ARBA00022729"/>
    </source>
</evidence>
<reference evidence="9" key="3">
    <citation type="submission" date="2015-06" db="UniProtKB">
        <authorList>
            <consortium name="EnsemblMetazoa"/>
        </authorList>
    </citation>
    <scope>IDENTIFICATION</scope>
</reference>
<comment type="cofactor">
    <cofactor evidence="1">
        <name>Ca(2+)</name>
        <dbReference type="ChEBI" id="CHEBI:29108"/>
    </cofactor>
</comment>
<dbReference type="GO" id="GO:0004423">
    <property type="term" value="F:iduronate-2-sulfatase activity"/>
    <property type="evidence" value="ECO:0007669"/>
    <property type="project" value="InterPro"/>
</dbReference>
<dbReference type="STRING" id="283909.R7VI26"/>
<dbReference type="InterPro" id="IPR017850">
    <property type="entry name" value="Alkaline_phosphatase_core_sf"/>
</dbReference>
<dbReference type="InterPro" id="IPR000917">
    <property type="entry name" value="Sulfatase_N"/>
</dbReference>
<evidence type="ECO:0000256" key="6">
    <source>
        <dbReference type="ARBA" id="ARBA00022837"/>
    </source>
</evidence>
<evidence type="ECO:0000313" key="10">
    <source>
        <dbReference type="Proteomes" id="UP000014760"/>
    </source>
</evidence>
<evidence type="ECO:0000259" key="7">
    <source>
        <dbReference type="Pfam" id="PF00884"/>
    </source>
</evidence>
<dbReference type="OMA" id="EGHENYL"/>
<sequence>MFLHGNNLTPVSFRWAANLDQNSTRGLSLTRAKPTAEKEDSALYNVTHRGKLNVVVFMIDGFRAELGSYMDTRTEQPWLFDGIQTPNLDHLANCSVRFNRAFAQFGICAVSRSSIMIGRRPDSLHMSNMDTWFRETAGENIITLPQYFRQHGYTTIGRGKVFCPARIAFGNDMGKSWDDLWTIPKEILNSSWTVTEKDGKEPLWDQRLLEQVKISLTTHSDVFNKTQKPFFMFVGFKRPHFPLKVPKKYFDMYPLDNVTIASNSYVPHNRAGPSWHVSPELMYFQDMKQYAENWRVNSTLPPDVAKQVRRAYYASISYIDDIAGKMLAHLDGLGLRENTVVMLTADHGVHLGENGLWGKMSNFEASTRVLLLIHIPGMTNPGVTNRMVEMVDIFPTVIEAAGLPKVSACPERPDGIALCTEGVSLLPLVKNPNHEPWKNRVFWQARSQSYKGILTGYSMRNNEFRYSEWIESTHGQPREWPKPHASELYDKIRDPGENYNLANDTSYNDVIATLSAQVHDGWRAART</sequence>
<keyword evidence="5" id="KW-0378">Hydrolase</keyword>
<evidence type="ECO:0000256" key="5">
    <source>
        <dbReference type="ARBA" id="ARBA00022801"/>
    </source>
</evidence>
<dbReference type="EMBL" id="KB292078">
    <property type="protein sequence ID" value="ELU18182.1"/>
    <property type="molecule type" value="Genomic_DNA"/>
</dbReference>
<dbReference type="GO" id="GO:0005737">
    <property type="term" value="C:cytoplasm"/>
    <property type="evidence" value="ECO:0007669"/>
    <property type="project" value="TreeGrafter"/>
</dbReference>
<dbReference type="GO" id="GO:0046872">
    <property type="term" value="F:metal ion binding"/>
    <property type="evidence" value="ECO:0007669"/>
    <property type="project" value="UniProtKB-KW"/>
</dbReference>
<accession>R7VI26</accession>
<comment type="similarity">
    <text evidence="2">Belongs to the sulfatase family.</text>
</comment>
<proteinExistence type="inferred from homology"/>
<dbReference type="HOGENOM" id="CLU_006332_9_0_1"/>